<proteinExistence type="inferred from homology"/>
<evidence type="ECO:0000256" key="3">
    <source>
        <dbReference type="ARBA" id="ARBA00022490"/>
    </source>
</evidence>
<dbReference type="Pfam" id="PF13242">
    <property type="entry name" value="Hydrolase_like"/>
    <property type="match status" value="1"/>
</dbReference>
<dbReference type="Proteomes" id="UP000632125">
    <property type="component" value="Unassembled WGS sequence"/>
</dbReference>
<gene>
    <name evidence="8" type="ORF">IDH41_25210</name>
</gene>
<dbReference type="InterPro" id="IPR036412">
    <property type="entry name" value="HAD-like_sf"/>
</dbReference>
<organism evidence="8 9">
    <name type="scientific">Paenibacillus arenilitoris</name>
    <dbReference type="NCBI Taxonomy" id="2772299"/>
    <lineage>
        <taxon>Bacteria</taxon>
        <taxon>Bacillati</taxon>
        <taxon>Bacillota</taxon>
        <taxon>Bacilli</taxon>
        <taxon>Bacillales</taxon>
        <taxon>Paenibacillaceae</taxon>
        <taxon>Paenibacillus</taxon>
    </lineage>
</organism>
<comment type="caution">
    <text evidence="8">The sequence shown here is derived from an EMBL/GenBank/DDBJ whole genome shotgun (WGS) entry which is preliminary data.</text>
</comment>
<dbReference type="NCBIfam" id="TIGR01656">
    <property type="entry name" value="Histidinol-ppas"/>
    <property type="match status" value="1"/>
</dbReference>
<dbReference type="EMBL" id="JACXIY010000037">
    <property type="protein sequence ID" value="MBD2871883.1"/>
    <property type="molecule type" value="Genomic_DNA"/>
</dbReference>
<evidence type="ECO:0000256" key="4">
    <source>
        <dbReference type="ARBA" id="ARBA00022723"/>
    </source>
</evidence>
<dbReference type="RefSeq" id="WP_190866076.1">
    <property type="nucleotide sequence ID" value="NZ_JACXIY010000037.1"/>
</dbReference>
<dbReference type="GO" id="GO:0005737">
    <property type="term" value="C:cytoplasm"/>
    <property type="evidence" value="ECO:0007669"/>
    <property type="project" value="UniProtKB-SubCell"/>
</dbReference>
<evidence type="ECO:0000256" key="1">
    <source>
        <dbReference type="ARBA" id="ARBA00004496"/>
    </source>
</evidence>
<evidence type="ECO:0000256" key="2">
    <source>
        <dbReference type="ARBA" id="ARBA00005628"/>
    </source>
</evidence>
<dbReference type="InterPro" id="IPR006549">
    <property type="entry name" value="HAD-SF_hydro_IIIA"/>
</dbReference>
<dbReference type="InterPro" id="IPR023214">
    <property type="entry name" value="HAD_sf"/>
</dbReference>
<keyword evidence="9" id="KW-1185">Reference proteome</keyword>
<dbReference type="AlphaFoldDB" id="A0A927CS50"/>
<evidence type="ECO:0000313" key="9">
    <source>
        <dbReference type="Proteomes" id="UP000632125"/>
    </source>
</evidence>
<dbReference type="InterPro" id="IPR006543">
    <property type="entry name" value="Histidinol-phos"/>
</dbReference>
<sequence length="182" mass="20085">MNAFFLDRDGVINESGNVNRVADLVLLPGVPEAVRTLNDFGYEAFVVTNQGGVGLGYMRKRDLDKIHRHMSDQIEEGGGKLREIRACIHKPSQGCRCRKPKPGMQLELIERYDIDRSASFMVGDRDVDIEAGRAAGVRTIFIGERALSHVKPDYVFPSLHDAVTELQASGLLQASDSRSGDV</sequence>
<dbReference type="PANTHER" id="PTHR42891:SF1">
    <property type="entry name" value="D-GLYCERO-BETA-D-MANNO-HEPTOSE-1,7-BISPHOSPHATE 7-PHOSPHATASE"/>
    <property type="match status" value="1"/>
</dbReference>
<comment type="subcellular location">
    <subcellularLocation>
        <location evidence="1">Cytoplasm</location>
    </subcellularLocation>
</comment>
<dbReference type="GO" id="GO:0046872">
    <property type="term" value="F:metal ion binding"/>
    <property type="evidence" value="ECO:0007669"/>
    <property type="project" value="UniProtKB-KW"/>
</dbReference>
<dbReference type="CDD" id="cd07503">
    <property type="entry name" value="HAD_HisB-N"/>
    <property type="match status" value="1"/>
</dbReference>
<evidence type="ECO:0000256" key="5">
    <source>
        <dbReference type="ARBA" id="ARBA00022801"/>
    </source>
</evidence>
<dbReference type="Gene3D" id="3.40.50.1000">
    <property type="entry name" value="HAD superfamily/HAD-like"/>
    <property type="match status" value="1"/>
</dbReference>
<name>A0A927CS50_9BACL</name>
<keyword evidence="5 8" id="KW-0378">Hydrolase</keyword>
<evidence type="ECO:0000256" key="6">
    <source>
        <dbReference type="ARBA" id="ARBA00023277"/>
    </source>
</evidence>
<keyword evidence="4" id="KW-0479">Metal-binding</keyword>
<dbReference type="GO" id="GO:0005975">
    <property type="term" value="P:carbohydrate metabolic process"/>
    <property type="evidence" value="ECO:0007669"/>
    <property type="project" value="InterPro"/>
</dbReference>
<accession>A0A927CS50</accession>
<evidence type="ECO:0000313" key="8">
    <source>
        <dbReference type="EMBL" id="MBD2871883.1"/>
    </source>
</evidence>
<keyword evidence="6" id="KW-0119">Carbohydrate metabolism</keyword>
<evidence type="ECO:0000256" key="7">
    <source>
        <dbReference type="ARBA" id="ARBA00031828"/>
    </source>
</evidence>
<comment type="similarity">
    <text evidence="2">Belongs to the GmhB family.</text>
</comment>
<dbReference type="GO" id="GO:0016791">
    <property type="term" value="F:phosphatase activity"/>
    <property type="evidence" value="ECO:0007669"/>
    <property type="project" value="InterPro"/>
</dbReference>
<dbReference type="PANTHER" id="PTHR42891">
    <property type="entry name" value="D-GLYCERO-BETA-D-MANNO-HEPTOSE-1,7-BISPHOSPHATE 7-PHOSPHATASE"/>
    <property type="match status" value="1"/>
</dbReference>
<dbReference type="NCBIfam" id="TIGR01662">
    <property type="entry name" value="HAD-SF-IIIA"/>
    <property type="match status" value="1"/>
</dbReference>
<dbReference type="InterPro" id="IPR004446">
    <property type="entry name" value="Heptose_bisP_phosphatase"/>
</dbReference>
<dbReference type="SUPFAM" id="SSF56784">
    <property type="entry name" value="HAD-like"/>
    <property type="match status" value="1"/>
</dbReference>
<reference evidence="8" key="1">
    <citation type="submission" date="2020-09" db="EMBL/GenBank/DDBJ databases">
        <title>A novel bacterium of genus Paenibacillus, isolated from South China Sea.</title>
        <authorList>
            <person name="Huang H."/>
            <person name="Mo K."/>
            <person name="Hu Y."/>
        </authorList>
    </citation>
    <scope>NUCLEOTIDE SEQUENCE</scope>
    <source>
        <strain evidence="8">IB182493</strain>
    </source>
</reference>
<protein>
    <recommendedName>
        <fullName evidence="7">D,D-heptose 1,7-bisphosphate phosphatase</fullName>
    </recommendedName>
</protein>
<keyword evidence="3" id="KW-0963">Cytoplasm</keyword>